<dbReference type="Proteomes" id="UP000247772">
    <property type="component" value="Unassembled WGS sequence"/>
</dbReference>
<dbReference type="RefSeq" id="WP_110857482.1">
    <property type="nucleotide sequence ID" value="NZ_QJSQ01000038.1"/>
</dbReference>
<dbReference type="InterPro" id="IPR027417">
    <property type="entry name" value="P-loop_NTPase"/>
</dbReference>
<evidence type="ECO:0000313" key="1">
    <source>
        <dbReference type="EMBL" id="PYE14470.1"/>
    </source>
</evidence>
<gene>
    <name evidence="1" type="ORF">C7410_1388</name>
</gene>
<dbReference type="EMBL" id="QJSQ01000038">
    <property type="protein sequence ID" value="PYE14470.1"/>
    <property type="molecule type" value="Genomic_DNA"/>
</dbReference>
<dbReference type="InterPro" id="IPR047610">
    <property type="entry name" value="ImuA_translesion"/>
</dbReference>
<dbReference type="AlphaFoldDB" id="A0A2V4SZ36"/>
<dbReference type="NCBIfam" id="NF033429">
    <property type="entry name" value="ImuA_translesion"/>
    <property type="match status" value="1"/>
</dbReference>
<dbReference type="Gene3D" id="3.40.50.300">
    <property type="entry name" value="P-loop containing nucleotide triphosphate hydrolases"/>
    <property type="match status" value="1"/>
</dbReference>
<protein>
    <submittedName>
        <fullName evidence="1">Protein ImuA</fullName>
    </submittedName>
</protein>
<evidence type="ECO:0000313" key="2">
    <source>
        <dbReference type="Proteomes" id="UP000247772"/>
    </source>
</evidence>
<dbReference type="OrthoDB" id="9811176at2"/>
<name>A0A2V4SZ36_9BURK</name>
<sequence length="284" mass="30154">MAAAQITAQTTAQLAAHLPPRLQSRVWQGDQLARASERTVPSGHAALDAQLPGAGWPSGSLTELLVEQGGVGEMRLVAPALRALTAQSGRHVLLVAPPWRPYACALKAWGLALERVIWVRAAEDEAAWVAEQALKQEGMGAVLLWQAKARADAVRRLQVAAQDSQALAFLVRPLAARNQSSPAPLRMTCAPVPPPDDANLNRRQWMQLAALCVDIFKRRGPPPAQPLVITLPLQDAVLPQLDAASVVMPWPGVNHAVDRRHLAVVAAGGRQTSDAAGSVNAAPA</sequence>
<accession>A0A2V4SZ36</accession>
<comment type="caution">
    <text evidence="1">The sequence shown here is derived from an EMBL/GenBank/DDBJ whole genome shotgun (WGS) entry which is preliminary data.</text>
</comment>
<reference evidence="1 2" key="1">
    <citation type="submission" date="2018-06" db="EMBL/GenBank/DDBJ databases">
        <title>Genomic Encyclopedia of Type Strains, Phase IV (KMG-V): Genome sequencing to study the core and pangenomes of soil and plant-associated prokaryotes.</title>
        <authorList>
            <person name="Whitman W."/>
        </authorList>
    </citation>
    <scope>NUCLEOTIDE SEQUENCE [LARGE SCALE GENOMIC DNA]</scope>
    <source>
        <strain evidence="1 2">SRCL-318</strain>
    </source>
</reference>
<proteinExistence type="predicted"/>
<dbReference type="SUPFAM" id="SSF52540">
    <property type="entry name" value="P-loop containing nucleoside triphosphate hydrolases"/>
    <property type="match status" value="1"/>
</dbReference>
<organism evidence="1 2">
    <name type="scientific">Paraburkholderia silvatlantica</name>
    <dbReference type="NCBI Taxonomy" id="321895"/>
    <lineage>
        <taxon>Bacteria</taxon>
        <taxon>Pseudomonadati</taxon>
        <taxon>Pseudomonadota</taxon>
        <taxon>Betaproteobacteria</taxon>
        <taxon>Burkholderiales</taxon>
        <taxon>Burkholderiaceae</taxon>
        <taxon>Paraburkholderia</taxon>
    </lineage>
</organism>